<evidence type="ECO:0000313" key="1">
    <source>
        <dbReference type="EMBL" id="CAG8511117.1"/>
    </source>
</evidence>
<evidence type="ECO:0000313" key="2">
    <source>
        <dbReference type="Proteomes" id="UP000789366"/>
    </source>
</evidence>
<protein>
    <submittedName>
        <fullName evidence="1">9956_t:CDS:1</fullName>
    </submittedName>
</protein>
<dbReference type="EMBL" id="CAJVPW010002659">
    <property type="protein sequence ID" value="CAG8511117.1"/>
    <property type="molecule type" value="Genomic_DNA"/>
</dbReference>
<keyword evidence="2" id="KW-1185">Reference proteome</keyword>
<dbReference type="Proteomes" id="UP000789366">
    <property type="component" value="Unassembled WGS sequence"/>
</dbReference>
<accession>A0ACA9L8B6</accession>
<comment type="caution">
    <text evidence="1">The sequence shown here is derived from an EMBL/GenBank/DDBJ whole genome shotgun (WGS) entry which is preliminary data.</text>
</comment>
<proteinExistence type="predicted"/>
<organism evidence="1 2">
    <name type="scientific">Cetraspora pellucida</name>
    <dbReference type="NCBI Taxonomy" id="1433469"/>
    <lineage>
        <taxon>Eukaryota</taxon>
        <taxon>Fungi</taxon>
        <taxon>Fungi incertae sedis</taxon>
        <taxon>Mucoromycota</taxon>
        <taxon>Glomeromycotina</taxon>
        <taxon>Glomeromycetes</taxon>
        <taxon>Diversisporales</taxon>
        <taxon>Gigasporaceae</taxon>
        <taxon>Cetraspora</taxon>
    </lineage>
</organism>
<name>A0ACA9L8B6_9GLOM</name>
<sequence length="221" mass="25551">MDGNRNEYYEYFERKPSKWDIIEFLEQCDLKPCLGYIARGEQKERKEKAEELLRRHSKAIHIFRDRRATKSVLKHRRPMLATHSVENKPDKQCVKDWEKKRKSRNSFAVAGNTSTTKATTEATTKRKREGFRGEKVQEQTKRVCFEEKSKKLSSEKRGDILPDGTKLKKVIPPKLIASNDDNSSQDVPNEIVETKESTSSEFDSIFGSDDLDMSKPSCCKA</sequence>
<reference evidence="1" key="1">
    <citation type="submission" date="2021-06" db="EMBL/GenBank/DDBJ databases">
        <authorList>
            <person name="Kallberg Y."/>
            <person name="Tangrot J."/>
            <person name="Rosling A."/>
        </authorList>
    </citation>
    <scope>NUCLEOTIDE SEQUENCE</scope>
    <source>
        <strain evidence="1">28 12/20/2015</strain>
    </source>
</reference>
<gene>
    <name evidence="1" type="ORF">SPELUC_LOCUS3482</name>
</gene>